<dbReference type="Pfam" id="PF13450">
    <property type="entry name" value="NAD_binding_8"/>
    <property type="match status" value="1"/>
</dbReference>
<dbReference type="PANTHER" id="PTHR10668:SF105">
    <property type="entry name" value="DEHYDROGENASE-RELATED"/>
    <property type="match status" value="1"/>
</dbReference>
<dbReference type="PANTHER" id="PTHR10668">
    <property type="entry name" value="PHYTOENE DEHYDROGENASE"/>
    <property type="match status" value="1"/>
</dbReference>
<dbReference type="RefSeq" id="WP_133203764.1">
    <property type="nucleotide sequence ID" value="NZ_SMRU01000008.1"/>
</dbReference>
<sequence length="489" mass="51162">MADVAVVGSGPNGLAAAVVMARAGLMVRVYEAASTIGGGTRTAELLEPGHLYDVCSAVHPMALASRFFRDFELERRVELSLPEVQYGTPLDGGRSALAYRSLEQTAAELGPDGAAFSRLMGPLVERLEGILDVSQNQLLRIPADPFAALRLGLATLEQGSPWWNRRFKGEEAPALLTGVAAHTVSPLPSLAAAGAGLLLSALAHAGGWPIPVGGSVAIAEAMAKDIEAHGGIIETGVTIDSLDQLRPAKAILLDVAPPALVRIAGAALPDQYKRSLETFRFGNAACKVDFILSGPVPWAAPGLDRAGTVHVGGTRAAMAEAENLVAAGRHPKKPYVLAAQPSIVDPGRAPAGRHILWTYCHVPRGSNFDMAEAVISRIEEFAPGFRDVVVGWKTTTANDLADYNPNYRGGDFGAGRLDVRGLIQRPVISGVPWRTPLPGVYLCSSSTPPGPGVTGMPGYHAAKYALTDIFGLEVPELGLTPQPGGVGRG</sequence>
<comment type="caution">
    <text evidence="1">The sequence shown here is derived from an EMBL/GenBank/DDBJ whole genome shotgun (WGS) entry which is preliminary data.</text>
</comment>
<dbReference type="InterPro" id="IPR036188">
    <property type="entry name" value="FAD/NAD-bd_sf"/>
</dbReference>
<reference evidence="1 2" key="1">
    <citation type="submission" date="2019-03" db="EMBL/GenBank/DDBJ databases">
        <title>Whole genome sequence of Arthrobacter sp JH1-1.</title>
        <authorList>
            <person name="Trinh H.N."/>
        </authorList>
    </citation>
    <scope>NUCLEOTIDE SEQUENCE [LARGE SCALE GENOMIC DNA]</scope>
    <source>
        <strain evidence="1 2">JH1-1</strain>
    </source>
</reference>
<evidence type="ECO:0000313" key="2">
    <source>
        <dbReference type="Proteomes" id="UP000295511"/>
    </source>
</evidence>
<dbReference type="PRINTS" id="PR00419">
    <property type="entry name" value="ADXRDTASE"/>
</dbReference>
<organism evidence="1 2">
    <name type="scientific">Arthrobacter terricola</name>
    <dbReference type="NCBI Taxonomy" id="2547396"/>
    <lineage>
        <taxon>Bacteria</taxon>
        <taxon>Bacillati</taxon>
        <taxon>Actinomycetota</taxon>
        <taxon>Actinomycetes</taxon>
        <taxon>Micrococcales</taxon>
        <taxon>Micrococcaceae</taxon>
        <taxon>Arthrobacter</taxon>
    </lineage>
</organism>
<accession>A0A4R5KP54</accession>
<dbReference type="SUPFAM" id="SSF51905">
    <property type="entry name" value="FAD/NAD(P)-binding domain"/>
    <property type="match status" value="1"/>
</dbReference>
<gene>
    <name evidence="1" type="ORF">E1809_08330</name>
</gene>
<dbReference type="AlphaFoldDB" id="A0A4R5KP54"/>
<dbReference type="EMBL" id="SMRU01000008">
    <property type="protein sequence ID" value="TDF97356.1"/>
    <property type="molecule type" value="Genomic_DNA"/>
</dbReference>
<dbReference type="OrthoDB" id="833207at2"/>
<dbReference type="Gene3D" id="3.90.660.50">
    <property type="match status" value="1"/>
</dbReference>
<dbReference type="Proteomes" id="UP000295511">
    <property type="component" value="Unassembled WGS sequence"/>
</dbReference>
<protein>
    <submittedName>
        <fullName evidence="1">NAD(P)/FAD-dependent oxidoreductase</fullName>
    </submittedName>
</protein>
<keyword evidence="2" id="KW-1185">Reference proteome</keyword>
<proteinExistence type="predicted"/>
<name>A0A4R5KP54_9MICC</name>
<dbReference type="Gene3D" id="3.50.50.60">
    <property type="entry name" value="FAD/NAD(P)-binding domain"/>
    <property type="match status" value="1"/>
</dbReference>
<evidence type="ECO:0000313" key="1">
    <source>
        <dbReference type="EMBL" id="TDF97356.1"/>
    </source>
</evidence>